<evidence type="ECO:0000256" key="1">
    <source>
        <dbReference type="ARBA" id="ARBA00004651"/>
    </source>
</evidence>
<keyword evidence="14" id="KW-1185">Reference proteome</keyword>
<dbReference type="AlphaFoldDB" id="A0A1Z4NA60"/>
<feature type="transmembrane region" description="Helical" evidence="10">
    <location>
        <begin position="34"/>
        <end position="54"/>
    </location>
</feature>
<dbReference type="InterPro" id="IPR003856">
    <property type="entry name" value="LPS_length_determ_N"/>
</dbReference>
<feature type="domain" description="Polysaccharide chain length determinant N-terminal" evidence="12">
    <location>
        <begin position="19"/>
        <end position="82"/>
    </location>
</feature>
<evidence type="ECO:0000256" key="4">
    <source>
        <dbReference type="ARBA" id="ARBA00022692"/>
    </source>
</evidence>
<dbReference type="InterPro" id="IPR050445">
    <property type="entry name" value="Bact_polysacc_biosynth/exp"/>
</dbReference>
<evidence type="ECO:0000256" key="8">
    <source>
        <dbReference type="ARBA" id="ARBA00023136"/>
    </source>
</evidence>
<dbReference type="InterPro" id="IPR005702">
    <property type="entry name" value="Wzc-like_C"/>
</dbReference>
<evidence type="ECO:0000259" key="11">
    <source>
        <dbReference type="Pfam" id="PF01656"/>
    </source>
</evidence>
<comment type="subcellular location">
    <subcellularLocation>
        <location evidence="1">Cell membrane</location>
        <topology evidence="1">Multi-pass membrane protein</topology>
    </subcellularLocation>
</comment>
<dbReference type="Gene3D" id="3.40.50.300">
    <property type="entry name" value="P-loop containing nucleotide triphosphate hydrolases"/>
    <property type="match status" value="1"/>
</dbReference>
<dbReference type="Pfam" id="PF01656">
    <property type="entry name" value="CbiA"/>
    <property type="match status" value="1"/>
</dbReference>
<dbReference type="InterPro" id="IPR027417">
    <property type="entry name" value="P-loop_NTPase"/>
</dbReference>
<keyword evidence="6" id="KW-0067">ATP-binding</keyword>
<comment type="similarity">
    <text evidence="2">Belongs to the CpsC/CapA family.</text>
</comment>
<proteinExistence type="inferred from homology"/>
<dbReference type="GO" id="GO:0004713">
    <property type="term" value="F:protein tyrosine kinase activity"/>
    <property type="evidence" value="ECO:0007669"/>
    <property type="project" value="TreeGrafter"/>
</dbReference>
<gene>
    <name evidence="13" type="ORF">NIES37_66310</name>
</gene>
<evidence type="ECO:0000256" key="10">
    <source>
        <dbReference type="SAM" id="Phobius"/>
    </source>
</evidence>
<keyword evidence="9" id="KW-0175">Coiled coil</keyword>
<dbReference type="RefSeq" id="WP_190445667.1">
    <property type="nucleotide sequence ID" value="NZ_CAWNJS010000001.1"/>
</dbReference>
<dbReference type="PANTHER" id="PTHR32309">
    <property type="entry name" value="TYROSINE-PROTEIN KINASE"/>
    <property type="match status" value="1"/>
</dbReference>
<dbReference type="EMBL" id="AP018248">
    <property type="protein sequence ID" value="BAZ02618.1"/>
    <property type="molecule type" value="Genomic_DNA"/>
</dbReference>
<sequence length="739" mass="82381">MANTSLNQGQMLINSPQNAVDIKQLTTILFHRRYLILGISCAVMSVASILALIAKPTYQSSMQILVSSNLYEGVRSSNVQGNPESEFTDPNFQVVDYTAQLKLMMSTKLIQKAVALLRPTYPDITLEDIKGKKEKGEKSPLEVAQIEGGSGINKIPSQVFEVTFKDKDPVKAQKVLQALQNVYQDYNIEQQNERLHKGLSFVNARLPEIKKEVSQAEKNLEAFRRQHNLLDPEVQSKILLESLADIQKQLETTRAQLQDNRARQANLERKMAASSQNAIISSRLSQSTRYQGLLNEIQKTELALAQQRLRYTENSPVIQNLTQQRQSLLALLRQEAGRSVGEKGRNVANTRQPLLTQGQMVGVDLKLVEEVIQVQTTSLGLIANEKSLVESEQRLRSELSKYPALIAQYNRLLPEVETNRKTLEQLLQAQQSLGLKIAQGGFDWQVLEAPDKGMYMGSGRVFLLGGGIIIGPILGIVAALVWEMFHDVIYSARELQRLTNLRLLGTVPRLGGRARKRLAKLPGNKQDRAIPLVLESNPKLPYHENLDMVYQNIQIARYPQLFQSLMLTSTLAGEGKTTLSLGLAVSAAHMHRRVLLIDANLHHPSLHNILELPNDWGLSLLLEEEANTPVADYIQPIHPDIDVLTAGPTPEDTVKLLSSDRMKELIELFEQTYDLVLIDAPAILDNVDARIVASVCSGIVLVGRIGQITQSELIQAREILSRLNLIGIIANDVKDSPRV</sequence>
<evidence type="ECO:0000256" key="7">
    <source>
        <dbReference type="ARBA" id="ARBA00022989"/>
    </source>
</evidence>
<feature type="coiled-coil region" evidence="9">
    <location>
        <begin position="199"/>
        <end position="310"/>
    </location>
</feature>
<feature type="transmembrane region" description="Helical" evidence="10">
    <location>
        <begin position="461"/>
        <end position="482"/>
    </location>
</feature>
<evidence type="ECO:0000256" key="5">
    <source>
        <dbReference type="ARBA" id="ARBA00022741"/>
    </source>
</evidence>
<dbReference type="KEGG" id="ttq:NIES37_66310"/>
<keyword evidence="8 10" id="KW-0472">Membrane</keyword>
<dbReference type="Pfam" id="PF02706">
    <property type="entry name" value="Wzz"/>
    <property type="match status" value="1"/>
</dbReference>
<keyword evidence="5" id="KW-0547">Nucleotide-binding</keyword>
<dbReference type="InterPro" id="IPR002586">
    <property type="entry name" value="CobQ/CobB/MinD/ParA_Nub-bd_dom"/>
</dbReference>
<evidence type="ECO:0000256" key="3">
    <source>
        <dbReference type="ARBA" id="ARBA00022475"/>
    </source>
</evidence>
<dbReference type="CDD" id="cd05387">
    <property type="entry name" value="BY-kinase"/>
    <property type="match status" value="1"/>
</dbReference>
<evidence type="ECO:0000256" key="2">
    <source>
        <dbReference type="ARBA" id="ARBA00006683"/>
    </source>
</evidence>
<evidence type="ECO:0000256" key="6">
    <source>
        <dbReference type="ARBA" id="ARBA00022840"/>
    </source>
</evidence>
<dbReference type="Proteomes" id="UP000218785">
    <property type="component" value="Chromosome"/>
</dbReference>
<keyword evidence="7 10" id="KW-1133">Transmembrane helix</keyword>
<keyword evidence="4 10" id="KW-0812">Transmembrane</keyword>
<protein>
    <submittedName>
        <fullName evidence="13">Lipopolysaccharide biosynthesis protein</fullName>
    </submittedName>
</protein>
<evidence type="ECO:0000313" key="13">
    <source>
        <dbReference type="EMBL" id="BAZ02618.1"/>
    </source>
</evidence>
<organism evidence="13 14">
    <name type="scientific">Tolypothrix tenuis PCC 7101</name>
    <dbReference type="NCBI Taxonomy" id="231146"/>
    <lineage>
        <taxon>Bacteria</taxon>
        <taxon>Bacillati</taxon>
        <taxon>Cyanobacteriota</taxon>
        <taxon>Cyanophyceae</taxon>
        <taxon>Nostocales</taxon>
        <taxon>Tolypothrichaceae</taxon>
        <taxon>Tolypothrix</taxon>
    </lineage>
</organism>
<reference evidence="13 14" key="1">
    <citation type="submission" date="2017-06" db="EMBL/GenBank/DDBJ databases">
        <title>Genome sequencing of cyanobaciteial culture collection at National Institute for Environmental Studies (NIES).</title>
        <authorList>
            <person name="Hirose Y."/>
            <person name="Shimura Y."/>
            <person name="Fujisawa T."/>
            <person name="Nakamura Y."/>
            <person name="Kawachi M."/>
        </authorList>
    </citation>
    <scope>NUCLEOTIDE SEQUENCE [LARGE SCALE GENOMIC DNA]</scope>
    <source>
        <strain evidence="13 14">NIES-37</strain>
    </source>
</reference>
<feature type="domain" description="CobQ/CobB/MinD/ParA nucleotide binding" evidence="11">
    <location>
        <begin position="566"/>
        <end position="735"/>
    </location>
</feature>
<evidence type="ECO:0000259" key="12">
    <source>
        <dbReference type="Pfam" id="PF02706"/>
    </source>
</evidence>
<evidence type="ECO:0000256" key="9">
    <source>
        <dbReference type="SAM" id="Coils"/>
    </source>
</evidence>
<dbReference type="PANTHER" id="PTHR32309:SF13">
    <property type="entry name" value="FERRIC ENTEROBACTIN TRANSPORT PROTEIN FEPE"/>
    <property type="match status" value="1"/>
</dbReference>
<dbReference type="GO" id="GO:0005886">
    <property type="term" value="C:plasma membrane"/>
    <property type="evidence" value="ECO:0007669"/>
    <property type="project" value="UniProtKB-SubCell"/>
</dbReference>
<keyword evidence="3" id="KW-1003">Cell membrane</keyword>
<accession>A0A1Z4NA60</accession>
<name>A0A1Z4NA60_9CYAN</name>
<dbReference type="SUPFAM" id="SSF52540">
    <property type="entry name" value="P-loop containing nucleoside triphosphate hydrolases"/>
    <property type="match status" value="1"/>
</dbReference>
<evidence type="ECO:0000313" key="14">
    <source>
        <dbReference type="Proteomes" id="UP000218785"/>
    </source>
</evidence>